<dbReference type="RefSeq" id="WP_221023017.1">
    <property type="nucleotide sequence ID" value="NZ_JAIEZQ010000001.1"/>
</dbReference>
<name>A0ABS7RHE8_9ACTN</name>
<evidence type="ECO:0000256" key="1">
    <source>
        <dbReference type="SAM" id="MobiDB-lite"/>
    </source>
</evidence>
<evidence type="ECO:0000313" key="2">
    <source>
        <dbReference type="EMBL" id="MBY9073195.1"/>
    </source>
</evidence>
<gene>
    <name evidence="2" type="ORF">K1X13_00030</name>
</gene>
<feature type="compositionally biased region" description="Low complexity" evidence="1">
    <location>
        <begin position="8"/>
        <end position="20"/>
    </location>
</feature>
<protein>
    <recommendedName>
        <fullName evidence="4">Bacterial ubiquitin-like modifier</fullName>
    </recommendedName>
</protein>
<evidence type="ECO:0008006" key="4">
    <source>
        <dbReference type="Google" id="ProtNLM"/>
    </source>
</evidence>
<sequence>MGDDFETTADATSASGSNAGSGAGMPTPARMANRGGQEAGHAEVDDVLGTLSGLDEAPVSEHVAVFESAHERLRAALADAGNDRS</sequence>
<reference evidence="2 3" key="1">
    <citation type="submission" date="2021-08" db="EMBL/GenBank/DDBJ databases">
        <title>Nocardioides bacterium WL0053 sp. nov., isolated from the sediment.</title>
        <authorList>
            <person name="Wang L."/>
            <person name="Zhang D."/>
            <person name="Zhang A."/>
        </authorList>
    </citation>
    <scope>NUCLEOTIDE SEQUENCE [LARGE SCALE GENOMIC DNA]</scope>
    <source>
        <strain evidence="2 3">WL0053</strain>
    </source>
</reference>
<dbReference type="Proteomes" id="UP000754710">
    <property type="component" value="Unassembled WGS sequence"/>
</dbReference>
<keyword evidence="3" id="KW-1185">Reference proteome</keyword>
<organism evidence="2 3">
    <name type="scientific">Nocardioides jiangsuensis</name>
    <dbReference type="NCBI Taxonomy" id="2866161"/>
    <lineage>
        <taxon>Bacteria</taxon>
        <taxon>Bacillati</taxon>
        <taxon>Actinomycetota</taxon>
        <taxon>Actinomycetes</taxon>
        <taxon>Propionibacteriales</taxon>
        <taxon>Nocardioidaceae</taxon>
        <taxon>Nocardioides</taxon>
    </lineage>
</organism>
<comment type="caution">
    <text evidence="2">The sequence shown here is derived from an EMBL/GenBank/DDBJ whole genome shotgun (WGS) entry which is preliminary data.</text>
</comment>
<feature type="region of interest" description="Disordered" evidence="1">
    <location>
        <begin position="1"/>
        <end position="49"/>
    </location>
</feature>
<evidence type="ECO:0000313" key="3">
    <source>
        <dbReference type="Proteomes" id="UP000754710"/>
    </source>
</evidence>
<proteinExistence type="predicted"/>
<dbReference type="EMBL" id="JAIEZQ010000001">
    <property type="protein sequence ID" value="MBY9073195.1"/>
    <property type="molecule type" value="Genomic_DNA"/>
</dbReference>
<accession>A0ABS7RHE8</accession>